<keyword evidence="2" id="KW-0614">Plasmid</keyword>
<evidence type="ECO:0000256" key="1">
    <source>
        <dbReference type="SAM" id="MobiDB-lite"/>
    </source>
</evidence>
<gene>
    <name evidence="2" type="ORF">CGLY_16650</name>
</gene>
<dbReference type="AlphaFoldDB" id="X5DR63"/>
<feature type="region of interest" description="Disordered" evidence="1">
    <location>
        <begin position="88"/>
        <end position="107"/>
    </location>
</feature>
<dbReference type="OrthoDB" id="9825583at2"/>
<sequence>MATEMTKPMRAHTDKILGTFEDILHTVITVGVATAERDQLTAELDEIRAQRSQIPTATAAGAGRWTKAAAARTKKLRKKHAKTLAAAEARKQQRATSRRARTTTATTAACTATTTDDNADQALDLPYTDEHLELLRHTTALLRDRSQSLQRSARVTTGALHAAIRQEIHRVNLDYSTLPRMSLTATAACHDYHQAADEQWKEHGAEVLIRRPCLR</sequence>
<dbReference type="Proteomes" id="UP000023703">
    <property type="component" value="Plasmid pCgly1"/>
</dbReference>
<keyword evidence="3" id="KW-1185">Reference proteome</keyword>
<evidence type="ECO:0000313" key="3">
    <source>
        <dbReference type="Proteomes" id="UP000023703"/>
    </source>
</evidence>
<dbReference type="EMBL" id="CP006843">
    <property type="protein sequence ID" value="AHW65703.1"/>
    <property type="molecule type" value="Genomic_DNA"/>
</dbReference>
<dbReference type="HOGENOM" id="CLU_1281404_0_0_11"/>
<geneLocation type="plasmid" evidence="2 3">
    <name>pCgly1</name>
</geneLocation>
<evidence type="ECO:0000313" key="2">
    <source>
        <dbReference type="EMBL" id="AHW65703.1"/>
    </source>
</evidence>
<accession>X5DR63</accession>
<name>X5DR63_9CORY</name>
<protein>
    <submittedName>
        <fullName evidence="2">Uncharacterized protein</fullName>
    </submittedName>
</protein>
<feature type="compositionally biased region" description="Basic residues" evidence="1">
    <location>
        <begin position="92"/>
        <end position="101"/>
    </location>
</feature>
<reference evidence="2 3" key="1">
    <citation type="journal article" date="2015" name="Int. J. Syst. Evol. Microbiol.">
        <title>Revisiting Corynebacterium glyciniphilum (ex Kubota et al., 1972) sp. nov., nom. rev., isolated from putrefied banana.</title>
        <authorList>
            <person name="Al-Dilaimi A."/>
            <person name="Bednarz H."/>
            <person name="Lomker A."/>
            <person name="Niehaus K."/>
            <person name="Kalinowski J."/>
            <person name="Ruckert C."/>
        </authorList>
    </citation>
    <scope>NUCLEOTIDE SEQUENCE [LARGE SCALE GENOMIC DNA]</scope>
    <source>
        <strain evidence="2">AJ 3170</strain>
        <plasmid evidence="3">Plasmid pCgly1</plasmid>
    </source>
</reference>
<organism evidence="2 3">
    <name type="scientific">Corynebacterium glyciniphilum AJ 3170</name>
    <dbReference type="NCBI Taxonomy" id="1404245"/>
    <lineage>
        <taxon>Bacteria</taxon>
        <taxon>Bacillati</taxon>
        <taxon>Actinomycetota</taxon>
        <taxon>Actinomycetes</taxon>
        <taxon>Mycobacteriales</taxon>
        <taxon>Corynebacteriaceae</taxon>
        <taxon>Corynebacterium</taxon>
    </lineage>
</organism>
<dbReference type="KEGG" id="cgy:CGLY_16650"/>
<dbReference type="RefSeq" id="WP_041628665.1">
    <property type="nucleotide sequence ID" value="NZ_CP006843.1"/>
</dbReference>
<proteinExistence type="predicted"/>